<dbReference type="RefSeq" id="WP_079604684.1">
    <property type="nucleotide sequence ID" value="NZ_LT670817.1"/>
</dbReference>
<protein>
    <submittedName>
        <fullName evidence="1">Uncharacterized protein</fullName>
    </submittedName>
</protein>
<dbReference type="OrthoDB" id="8255191at2"/>
<evidence type="ECO:0000313" key="2">
    <source>
        <dbReference type="Proteomes" id="UP000189796"/>
    </source>
</evidence>
<dbReference type="Proteomes" id="UP000189796">
    <property type="component" value="Chromosome I"/>
</dbReference>
<name>A0A1M5VZ19_9BRAD</name>
<proteinExistence type="predicted"/>
<reference evidence="1 2" key="1">
    <citation type="submission" date="2016-11" db="EMBL/GenBank/DDBJ databases">
        <authorList>
            <person name="Jaros S."/>
            <person name="Januszkiewicz K."/>
            <person name="Wedrychowicz H."/>
        </authorList>
    </citation>
    <scope>NUCLEOTIDE SEQUENCE [LARGE SCALE GENOMIC DNA]</scope>
    <source>
        <strain evidence="1 2">GAS138</strain>
    </source>
</reference>
<evidence type="ECO:0000313" key="1">
    <source>
        <dbReference type="EMBL" id="SHH80430.1"/>
    </source>
</evidence>
<sequence>MRLIISVIAFVAVIAVSTDLVRSRSHSLELSAATAAMPSLQEFHTMVGVNNLPNQDIEDQSLVYPTAEKR</sequence>
<gene>
    <name evidence="1" type="ORF">SAMN05443248_6255</name>
</gene>
<dbReference type="EMBL" id="LT670817">
    <property type="protein sequence ID" value="SHH80430.1"/>
    <property type="molecule type" value="Genomic_DNA"/>
</dbReference>
<organism evidence="1 2">
    <name type="scientific">Bradyrhizobium erythrophlei</name>
    <dbReference type="NCBI Taxonomy" id="1437360"/>
    <lineage>
        <taxon>Bacteria</taxon>
        <taxon>Pseudomonadati</taxon>
        <taxon>Pseudomonadota</taxon>
        <taxon>Alphaproteobacteria</taxon>
        <taxon>Hyphomicrobiales</taxon>
        <taxon>Nitrobacteraceae</taxon>
        <taxon>Bradyrhizobium</taxon>
    </lineage>
</organism>
<dbReference type="AlphaFoldDB" id="A0A1M5VZ19"/>
<accession>A0A1M5VZ19</accession>